<accession>A0ABQ2F630</accession>
<reference evidence="8" key="1">
    <citation type="journal article" date="2019" name="Int. J. Syst. Evol. Microbiol.">
        <title>The Global Catalogue of Microorganisms (GCM) 10K type strain sequencing project: providing services to taxonomists for standard genome sequencing and annotation.</title>
        <authorList>
            <consortium name="The Broad Institute Genomics Platform"/>
            <consortium name="The Broad Institute Genome Sequencing Center for Infectious Disease"/>
            <person name="Wu L."/>
            <person name="Ma J."/>
        </authorList>
    </citation>
    <scope>NUCLEOTIDE SEQUENCE [LARGE SCALE GENOMIC DNA]</scope>
    <source>
        <strain evidence="8">CGMCC 1.5362</strain>
    </source>
</reference>
<protein>
    <submittedName>
        <fullName evidence="7">MFS transporter</fullName>
    </submittedName>
</protein>
<dbReference type="Gene3D" id="1.20.1720.10">
    <property type="entry name" value="Multidrug resistance protein D"/>
    <property type="match status" value="1"/>
</dbReference>
<feature type="transmembrane region" description="Helical" evidence="5">
    <location>
        <begin position="352"/>
        <end position="374"/>
    </location>
</feature>
<dbReference type="Proteomes" id="UP000662111">
    <property type="component" value="Unassembled WGS sequence"/>
</dbReference>
<dbReference type="PROSITE" id="PS50850">
    <property type="entry name" value="MFS"/>
    <property type="match status" value="1"/>
</dbReference>
<feature type="transmembrane region" description="Helical" evidence="5">
    <location>
        <begin position="102"/>
        <end position="124"/>
    </location>
</feature>
<dbReference type="SUPFAM" id="SSF103473">
    <property type="entry name" value="MFS general substrate transporter"/>
    <property type="match status" value="1"/>
</dbReference>
<feature type="domain" description="Major facilitator superfamily (MFS) profile" evidence="6">
    <location>
        <begin position="13"/>
        <end position="445"/>
    </location>
</feature>
<gene>
    <name evidence="7" type="ORF">GCM10011509_07600</name>
</gene>
<evidence type="ECO:0000256" key="1">
    <source>
        <dbReference type="ARBA" id="ARBA00004651"/>
    </source>
</evidence>
<feature type="transmembrane region" description="Helical" evidence="5">
    <location>
        <begin position="77"/>
        <end position="96"/>
    </location>
</feature>
<evidence type="ECO:0000256" key="4">
    <source>
        <dbReference type="ARBA" id="ARBA00023136"/>
    </source>
</evidence>
<dbReference type="PANTHER" id="PTHR23501:SF154">
    <property type="entry name" value="MULTIDRUG-EFFLUX TRANSPORTER RV1634-RELATED"/>
    <property type="match status" value="1"/>
</dbReference>
<feature type="transmembrane region" description="Helical" evidence="5">
    <location>
        <begin position="419"/>
        <end position="439"/>
    </location>
</feature>
<feature type="transmembrane region" description="Helical" evidence="5">
    <location>
        <begin position="395"/>
        <end position="413"/>
    </location>
</feature>
<name>A0ABQ2F630_9MICO</name>
<organism evidence="7 8">
    <name type="scientific">Ornithinimicrobium pekingense</name>
    <dbReference type="NCBI Taxonomy" id="384677"/>
    <lineage>
        <taxon>Bacteria</taxon>
        <taxon>Bacillati</taxon>
        <taxon>Actinomycetota</taxon>
        <taxon>Actinomycetes</taxon>
        <taxon>Micrococcales</taxon>
        <taxon>Ornithinimicrobiaceae</taxon>
        <taxon>Ornithinimicrobium</taxon>
    </lineage>
</organism>
<comment type="subcellular location">
    <subcellularLocation>
        <location evidence="1">Cell membrane</location>
        <topology evidence="1">Multi-pass membrane protein</topology>
    </subcellularLocation>
</comment>
<dbReference type="Pfam" id="PF07690">
    <property type="entry name" value="MFS_1"/>
    <property type="match status" value="1"/>
</dbReference>
<feature type="transmembrane region" description="Helical" evidence="5">
    <location>
        <begin position="323"/>
        <end position="346"/>
    </location>
</feature>
<dbReference type="InterPro" id="IPR011701">
    <property type="entry name" value="MFS"/>
</dbReference>
<dbReference type="Gene3D" id="1.20.1250.20">
    <property type="entry name" value="MFS general substrate transporter like domains"/>
    <property type="match status" value="1"/>
</dbReference>
<proteinExistence type="predicted"/>
<dbReference type="EMBL" id="BMLB01000002">
    <property type="protein sequence ID" value="GGK61669.1"/>
    <property type="molecule type" value="Genomic_DNA"/>
</dbReference>
<feature type="transmembrane region" description="Helical" evidence="5">
    <location>
        <begin position="229"/>
        <end position="246"/>
    </location>
</feature>
<feature type="transmembrane region" description="Helical" evidence="5">
    <location>
        <begin position="290"/>
        <end position="311"/>
    </location>
</feature>
<evidence type="ECO:0000256" key="5">
    <source>
        <dbReference type="SAM" id="Phobius"/>
    </source>
</evidence>
<dbReference type="PANTHER" id="PTHR23501">
    <property type="entry name" value="MAJOR FACILITATOR SUPERFAMILY"/>
    <property type="match status" value="1"/>
</dbReference>
<evidence type="ECO:0000256" key="2">
    <source>
        <dbReference type="ARBA" id="ARBA00022692"/>
    </source>
</evidence>
<dbReference type="InterPro" id="IPR036259">
    <property type="entry name" value="MFS_trans_sf"/>
</dbReference>
<keyword evidence="3 5" id="KW-1133">Transmembrane helix</keyword>
<sequence>MPPSIFSPGLRSASVGATALIALLALEYIAVGAAMPTIAGALDGYHLYNMAFGATVAASVVGMVVGGWWSDRAGPRPVTVVGVLTFCAGLVLAGLAPTMEVFVLGRAVQGLGSGLTTVAVYVVIAQRVPDQRRPAVFSLLAAAWVVPGLAGPLLTGLVVEHLTWRWVFLGVAPLAALSLVVFWRALRATRSGEDSPYLRPSTIAWAVVAAVGVGVLNMSGESVDGLERVVGPLVLLLVAVASWRLLPAGTLWSARGLPSVIGVRAAMGGSFLAAEAYLPLMLRDEHGYSPAQAGAVLAVASVAWAFGSWLQGRLGEGVDRYRVMTLGVSVFTAMMVLLAVAVWLRWPGWAPILVYGVATLGVGLAYPTTTLLVMRLSTSSQIGRNSSALQVGESLNGAVALAVTGVVFGLLYATQPHAAFVGTLAVAAAVGAVAVVSVLRARPAR</sequence>
<feature type="transmembrane region" description="Helical" evidence="5">
    <location>
        <begin position="197"/>
        <end position="217"/>
    </location>
</feature>
<evidence type="ECO:0000259" key="6">
    <source>
        <dbReference type="PROSITE" id="PS50850"/>
    </source>
</evidence>
<dbReference type="InterPro" id="IPR020846">
    <property type="entry name" value="MFS_dom"/>
</dbReference>
<feature type="transmembrane region" description="Helical" evidence="5">
    <location>
        <begin position="258"/>
        <end position="278"/>
    </location>
</feature>
<comment type="caution">
    <text evidence="7">The sequence shown here is derived from an EMBL/GenBank/DDBJ whole genome shotgun (WGS) entry which is preliminary data.</text>
</comment>
<keyword evidence="2 5" id="KW-0812">Transmembrane</keyword>
<keyword evidence="8" id="KW-1185">Reference proteome</keyword>
<keyword evidence="4 5" id="KW-0472">Membrane</keyword>
<evidence type="ECO:0000313" key="8">
    <source>
        <dbReference type="Proteomes" id="UP000662111"/>
    </source>
</evidence>
<evidence type="ECO:0000256" key="3">
    <source>
        <dbReference type="ARBA" id="ARBA00022989"/>
    </source>
</evidence>
<feature type="transmembrane region" description="Helical" evidence="5">
    <location>
        <begin position="164"/>
        <end position="185"/>
    </location>
</feature>
<feature type="transmembrane region" description="Helical" evidence="5">
    <location>
        <begin position="50"/>
        <end position="70"/>
    </location>
</feature>
<feature type="transmembrane region" description="Helical" evidence="5">
    <location>
        <begin position="136"/>
        <end position="158"/>
    </location>
</feature>
<evidence type="ECO:0000313" key="7">
    <source>
        <dbReference type="EMBL" id="GGK61669.1"/>
    </source>
</evidence>